<evidence type="ECO:0000313" key="1">
    <source>
        <dbReference type="EMBL" id="GII91430.1"/>
    </source>
</evidence>
<evidence type="ECO:0000313" key="2">
    <source>
        <dbReference type="Proteomes" id="UP000606172"/>
    </source>
</evidence>
<accession>A0A919REP6</accession>
<dbReference type="EMBL" id="BOOW01000009">
    <property type="protein sequence ID" value="GII91430.1"/>
    <property type="molecule type" value="Genomic_DNA"/>
</dbReference>
<dbReference type="Proteomes" id="UP000606172">
    <property type="component" value="Unassembled WGS sequence"/>
</dbReference>
<proteinExistence type="predicted"/>
<dbReference type="AlphaFoldDB" id="A0A919REP6"/>
<keyword evidence="2" id="KW-1185">Reference proteome</keyword>
<name>A0A919REP6_9ACTN</name>
<reference evidence="1" key="1">
    <citation type="submission" date="2021-01" db="EMBL/GenBank/DDBJ databases">
        <title>Whole genome shotgun sequence of Sinosporangium siamense NBRC 109515.</title>
        <authorList>
            <person name="Komaki H."/>
            <person name="Tamura T."/>
        </authorList>
    </citation>
    <scope>NUCLEOTIDE SEQUENCE</scope>
    <source>
        <strain evidence="1">NBRC 109515</strain>
    </source>
</reference>
<organism evidence="1 2">
    <name type="scientific">Sinosporangium siamense</name>
    <dbReference type="NCBI Taxonomy" id="1367973"/>
    <lineage>
        <taxon>Bacteria</taxon>
        <taxon>Bacillati</taxon>
        <taxon>Actinomycetota</taxon>
        <taxon>Actinomycetes</taxon>
        <taxon>Streptosporangiales</taxon>
        <taxon>Streptosporangiaceae</taxon>
        <taxon>Sinosporangium</taxon>
    </lineage>
</organism>
<comment type="caution">
    <text evidence="1">The sequence shown here is derived from an EMBL/GenBank/DDBJ whole genome shotgun (WGS) entry which is preliminary data.</text>
</comment>
<sequence length="64" mass="7028">MSIQAYPVFMLVVLMVLLAWVHIGRATRAADALHVRGLPREVRRAGGFWAAVPCASPLPHRVVP</sequence>
<protein>
    <submittedName>
        <fullName evidence="1">Uncharacterized protein</fullName>
    </submittedName>
</protein>
<gene>
    <name evidence="1" type="ORF">Ssi02_16610</name>
</gene>